<feature type="domain" description="Endonuclease YhcR N-terminal" evidence="5">
    <location>
        <begin position="49"/>
        <end position="160"/>
    </location>
</feature>
<dbReference type="GO" id="GO:0016798">
    <property type="term" value="F:hydrolase activity, acting on glycosyl bonds"/>
    <property type="evidence" value="ECO:0007669"/>
    <property type="project" value="InterPro"/>
</dbReference>
<evidence type="ECO:0000313" key="6">
    <source>
        <dbReference type="EMBL" id="RGV06653.1"/>
    </source>
</evidence>
<feature type="signal peptide" evidence="3">
    <location>
        <begin position="1"/>
        <end position="22"/>
    </location>
</feature>
<evidence type="ECO:0000313" key="7">
    <source>
        <dbReference type="Proteomes" id="UP000283369"/>
    </source>
</evidence>
<dbReference type="InterPro" id="IPR008979">
    <property type="entry name" value="Galactose-bd-like_sf"/>
</dbReference>
<feature type="domain" description="CBM-cenC" evidence="4">
    <location>
        <begin position="360"/>
        <end position="490"/>
    </location>
</feature>
<gene>
    <name evidence="6" type="ORF">DWW25_21140</name>
</gene>
<dbReference type="PROSITE" id="PS51257">
    <property type="entry name" value="PROKAR_LIPOPROTEIN"/>
    <property type="match status" value="1"/>
</dbReference>
<reference evidence="6 7" key="1">
    <citation type="submission" date="2018-08" db="EMBL/GenBank/DDBJ databases">
        <title>A genome reference for cultivated species of the human gut microbiota.</title>
        <authorList>
            <person name="Zou Y."/>
            <person name="Xue W."/>
            <person name="Luo G."/>
        </authorList>
    </citation>
    <scope>NUCLEOTIDE SEQUENCE [LARGE SCALE GENOMIC DNA]</scope>
    <source>
        <strain evidence="6 7">AF14-7</strain>
    </source>
</reference>
<dbReference type="EMBL" id="QRYV01000066">
    <property type="protein sequence ID" value="RGV06653.1"/>
    <property type="molecule type" value="Genomic_DNA"/>
</dbReference>
<feature type="chain" id="PRO_5019559756" evidence="3">
    <location>
        <begin position="23"/>
        <end position="677"/>
    </location>
</feature>
<keyword evidence="3" id="KW-0732">Signal</keyword>
<dbReference type="SUPFAM" id="SSF49785">
    <property type="entry name" value="Galactose-binding domain-like"/>
    <property type="match status" value="1"/>
</dbReference>
<evidence type="ECO:0000259" key="4">
    <source>
        <dbReference type="Pfam" id="PF02018"/>
    </source>
</evidence>
<dbReference type="InterPro" id="IPR003305">
    <property type="entry name" value="CenC_carb-bd"/>
</dbReference>
<evidence type="ECO:0000259" key="5">
    <source>
        <dbReference type="Pfam" id="PF19886"/>
    </source>
</evidence>
<evidence type="ECO:0000256" key="1">
    <source>
        <dbReference type="ARBA" id="ARBA00022801"/>
    </source>
</evidence>
<evidence type="ECO:0000256" key="3">
    <source>
        <dbReference type="SAM" id="SignalP"/>
    </source>
</evidence>
<protein>
    <submittedName>
        <fullName evidence="6">Sugar-binding protein</fullName>
    </submittedName>
</protein>
<accession>A0A412VJK1</accession>
<comment type="caution">
    <text evidence="6">The sequence shown here is derived from an EMBL/GenBank/DDBJ whole genome shotgun (WGS) entry which is preliminary data.</text>
</comment>
<sequence length="677" mass="71457">MKKILNALFLTLLAVFTFSSCSDVPAPYDILGEGDVPGLTGDGTKENPYSIEAAQQKQDGTIAWVQGYIVGTVENYEDPSGSAKFAAPFTAKNNLLIAASATETNVKNCVCVQLSSGTELYSKLNLAENATNLGHILAIQGSLEKFYGFPGVKSTTAATLDGKDVGGSSETDPDNPLGLDDSNPVNSFSATFDDAVNNNDYLLANWYNVAVAGGRRWQGKVFNADKYIQATSYNASGSSFECWFVTPAFKVDEIADKTVSFKCAVYNYATAAANSNLEVYFLKLVNGKMESNKLTIDGMPTTDNTWVSLEAKLDSYAGQTGFVGFKYTSTSSTDALSYRLDDIQAGKGQGGGETPGEGTELLTNGGFENWADGYPTGWKSTSTASSATLEQSTDKRSGTYSVLVKGDPSSNKRLGSTEMTLKAGTYVFSAYFKAATADKAGARLGYVPIGDDGIPGNYVYDADYVNDITNTDWVAKSYTFTLTGEQKVCLVVMNPKSPGKDLLIDDASLKTEDGGIVGGTEEPEPEGKVYTSNIALPEGTSTDANKASGGKVVVEGQEYPILKLGTGSALGFWNSPALKAGASKLSFFAVGWTGKTGQLTVVIENGGTFEGGATSKVIPLDGKTAGAALNSPFTITPADTDYYEYAMSGITASSTIKFTTDGATSDKRAIIFGINIK</sequence>
<dbReference type="NCBIfam" id="NF038128">
    <property type="entry name" value="choice_anch_J"/>
    <property type="match status" value="1"/>
</dbReference>
<evidence type="ECO:0000256" key="2">
    <source>
        <dbReference type="SAM" id="MobiDB-lite"/>
    </source>
</evidence>
<name>A0A412VJK1_9BACE</name>
<dbReference type="RefSeq" id="WP_117811169.1">
    <property type="nucleotide sequence ID" value="NZ_JAQCUV010000066.1"/>
</dbReference>
<dbReference type="Proteomes" id="UP000283369">
    <property type="component" value="Unassembled WGS sequence"/>
</dbReference>
<keyword evidence="1" id="KW-0378">Hydrolase</keyword>
<proteinExistence type="predicted"/>
<dbReference type="AlphaFoldDB" id="A0A412VJK1"/>
<dbReference type="Pfam" id="PF02018">
    <property type="entry name" value="CBM_4_9"/>
    <property type="match status" value="1"/>
</dbReference>
<dbReference type="Pfam" id="PF19886">
    <property type="entry name" value="DUF6359"/>
    <property type="match status" value="1"/>
</dbReference>
<organism evidence="6 7">
    <name type="scientific">Bacteroides xylanisolvens</name>
    <dbReference type="NCBI Taxonomy" id="371601"/>
    <lineage>
        <taxon>Bacteria</taxon>
        <taxon>Pseudomonadati</taxon>
        <taxon>Bacteroidota</taxon>
        <taxon>Bacteroidia</taxon>
        <taxon>Bacteroidales</taxon>
        <taxon>Bacteroidaceae</taxon>
        <taxon>Bacteroides</taxon>
    </lineage>
</organism>
<dbReference type="Gene3D" id="2.60.120.260">
    <property type="entry name" value="Galactose-binding domain-like"/>
    <property type="match status" value="1"/>
</dbReference>
<dbReference type="InterPro" id="IPR045939">
    <property type="entry name" value="YhcR_N"/>
</dbReference>
<feature type="region of interest" description="Disordered" evidence="2">
    <location>
        <begin position="160"/>
        <end position="179"/>
    </location>
</feature>